<dbReference type="AlphaFoldDB" id="A0A183FKV1"/>
<dbReference type="GO" id="GO:0004888">
    <property type="term" value="F:transmembrane signaling receptor activity"/>
    <property type="evidence" value="ECO:0007669"/>
    <property type="project" value="InterPro"/>
</dbReference>
<reference evidence="6" key="2">
    <citation type="submission" date="2019-09" db="UniProtKB">
        <authorList>
            <consortium name="WormBaseParasite"/>
        </authorList>
    </citation>
    <scope>IDENTIFICATION</scope>
</reference>
<dbReference type="InterPro" id="IPR036734">
    <property type="entry name" value="Neur_chan_lig-bd_sf"/>
</dbReference>
<dbReference type="GO" id="GO:0005230">
    <property type="term" value="F:extracellular ligand-gated monoatomic ion channel activity"/>
    <property type="evidence" value="ECO:0007669"/>
    <property type="project" value="InterPro"/>
</dbReference>
<dbReference type="WBParaSite" id="HPBE_0000781101-mRNA-1">
    <property type="protein sequence ID" value="HPBE_0000781101-mRNA-1"/>
    <property type="gene ID" value="HPBE_0000781101"/>
</dbReference>
<keyword evidence="5" id="KW-1185">Reference proteome</keyword>
<evidence type="ECO:0000313" key="5">
    <source>
        <dbReference type="Proteomes" id="UP000050761"/>
    </source>
</evidence>
<dbReference type="SUPFAM" id="SSF63712">
    <property type="entry name" value="Nicotinic receptor ligand binding domain-like"/>
    <property type="match status" value="1"/>
</dbReference>
<dbReference type="InterPro" id="IPR006202">
    <property type="entry name" value="Neur_chan_lig-bd"/>
</dbReference>
<feature type="domain" description="Neurotransmitter-gated ion-channel ligand-binding" evidence="3">
    <location>
        <begin position="20"/>
        <end position="89"/>
    </location>
</feature>
<dbReference type="EMBL" id="UZAH01025978">
    <property type="protein sequence ID" value="VDO73702.1"/>
    <property type="molecule type" value="Genomic_DNA"/>
</dbReference>
<sequence>MAWALSSPSPGLNVGVDYLDRLWKPDTFFPNEKKSFFHVATTHNSFLRIDSDGTVYTSQRLTVTATCPMKLQLFPMDSQRCKLEIESCESTQLRPLKRPPLRPTVFAQKAGSGDGVPQRTAQCRSWCNGECATRSTRRACTRRVPDGYSILDINYVFASRESVTRSEFELPQFVLVDVKISNKTEKLSSGELDRPIGFRSE</sequence>
<accession>A0A183FKV1</accession>
<organism evidence="5 6">
    <name type="scientific">Heligmosomoides polygyrus</name>
    <name type="common">Parasitic roundworm</name>
    <dbReference type="NCBI Taxonomy" id="6339"/>
    <lineage>
        <taxon>Eukaryota</taxon>
        <taxon>Metazoa</taxon>
        <taxon>Ecdysozoa</taxon>
        <taxon>Nematoda</taxon>
        <taxon>Chromadorea</taxon>
        <taxon>Rhabditida</taxon>
        <taxon>Rhabditina</taxon>
        <taxon>Rhabditomorpha</taxon>
        <taxon>Strongyloidea</taxon>
        <taxon>Heligmosomidae</taxon>
        <taxon>Heligmosomoides</taxon>
    </lineage>
</organism>
<proteinExistence type="predicted"/>
<evidence type="ECO:0000313" key="4">
    <source>
        <dbReference type="EMBL" id="VDO73702.1"/>
    </source>
</evidence>
<dbReference type="OrthoDB" id="203862at2759"/>
<evidence type="ECO:0000259" key="3">
    <source>
        <dbReference type="Pfam" id="PF02931"/>
    </source>
</evidence>
<dbReference type="Proteomes" id="UP000050761">
    <property type="component" value="Unassembled WGS sequence"/>
</dbReference>
<dbReference type="PANTHER" id="PTHR18945">
    <property type="entry name" value="NEUROTRANSMITTER GATED ION CHANNEL"/>
    <property type="match status" value="1"/>
</dbReference>
<accession>A0A3P8BNX2</accession>
<gene>
    <name evidence="4" type="ORF">HPBE_LOCUS7812</name>
</gene>
<name>A0A183FKV1_HELPZ</name>
<dbReference type="InterPro" id="IPR006201">
    <property type="entry name" value="Neur_channel"/>
</dbReference>
<dbReference type="GO" id="GO:0016020">
    <property type="term" value="C:membrane"/>
    <property type="evidence" value="ECO:0007669"/>
    <property type="project" value="UniProtKB-SubCell"/>
</dbReference>
<dbReference type="Gene3D" id="2.70.170.10">
    <property type="entry name" value="Neurotransmitter-gated ion-channel ligand-binding domain"/>
    <property type="match status" value="1"/>
</dbReference>
<evidence type="ECO:0000313" key="6">
    <source>
        <dbReference type="WBParaSite" id="HPBE_0000781101-mRNA-1"/>
    </source>
</evidence>
<keyword evidence="2" id="KW-0472">Membrane</keyword>
<dbReference type="PROSITE" id="PS00236">
    <property type="entry name" value="NEUROTR_ION_CHANNEL"/>
    <property type="match status" value="1"/>
</dbReference>
<dbReference type="Pfam" id="PF02931">
    <property type="entry name" value="Neur_chan_LBD"/>
    <property type="match status" value="1"/>
</dbReference>
<evidence type="ECO:0000256" key="2">
    <source>
        <dbReference type="ARBA" id="ARBA00023136"/>
    </source>
</evidence>
<protein>
    <submittedName>
        <fullName evidence="6">Neur_chan_LBD domain-containing protein</fullName>
    </submittedName>
</protein>
<dbReference type="InterPro" id="IPR018000">
    <property type="entry name" value="Neurotransmitter_ion_chnl_CS"/>
</dbReference>
<evidence type="ECO:0000256" key="1">
    <source>
        <dbReference type="ARBA" id="ARBA00004141"/>
    </source>
</evidence>
<comment type="subcellular location">
    <subcellularLocation>
        <location evidence="1">Membrane</location>
        <topology evidence="1">Multi-pass membrane protein</topology>
    </subcellularLocation>
</comment>
<reference evidence="4 5" key="1">
    <citation type="submission" date="2018-11" db="EMBL/GenBank/DDBJ databases">
        <authorList>
            <consortium name="Pathogen Informatics"/>
        </authorList>
    </citation>
    <scope>NUCLEOTIDE SEQUENCE [LARGE SCALE GENOMIC DNA]</scope>
</reference>